<accession>A0A4Q2L8F5</accession>
<keyword evidence="5 10" id="KW-0812">Transmembrane</keyword>
<comment type="caution">
    <text evidence="11">The sequence shown here is derived from an EMBL/GenBank/DDBJ whole genome shotgun (WGS) entry which is preliminary data.</text>
</comment>
<dbReference type="Proteomes" id="UP000293865">
    <property type="component" value="Unassembled WGS sequence"/>
</dbReference>
<dbReference type="InterPro" id="IPR038377">
    <property type="entry name" value="Na/Glc_symporter_sf"/>
</dbReference>
<feature type="transmembrane region" description="Helical" evidence="10">
    <location>
        <begin position="45"/>
        <end position="69"/>
    </location>
</feature>
<feature type="transmembrane region" description="Helical" evidence="10">
    <location>
        <begin position="183"/>
        <end position="203"/>
    </location>
</feature>
<comment type="subcellular location">
    <subcellularLocation>
        <location evidence="1">Cell membrane</location>
        <topology evidence="1">Multi-pass membrane protein</topology>
    </subcellularLocation>
</comment>
<evidence type="ECO:0000256" key="10">
    <source>
        <dbReference type="SAM" id="Phobius"/>
    </source>
</evidence>
<feature type="transmembrane region" description="Helical" evidence="10">
    <location>
        <begin position="223"/>
        <end position="246"/>
    </location>
</feature>
<dbReference type="InterPro" id="IPR050277">
    <property type="entry name" value="Sodium:Solute_Symporter"/>
</dbReference>
<dbReference type="GO" id="GO:0005886">
    <property type="term" value="C:plasma membrane"/>
    <property type="evidence" value="ECO:0007669"/>
    <property type="project" value="UniProtKB-SubCell"/>
</dbReference>
<feature type="transmembrane region" description="Helical" evidence="10">
    <location>
        <begin position="258"/>
        <end position="283"/>
    </location>
</feature>
<evidence type="ECO:0000256" key="6">
    <source>
        <dbReference type="ARBA" id="ARBA00022847"/>
    </source>
</evidence>
<name>A0A4Q2L8F5_9MICO</name>
<evidence type="ECO:0000256" key="9">
    <source>
        <dbReference type="RuleBase" id="RU362091"/>
    </source>
</evidence>
<dbReference type="PANTHER" id="PTHR48086">
    <property type="entry name" value="SODIUM/PROLINE SYMPORTER-RELATED"/>
    <property type="match status" value="1"/>
</dbReference>
<dbReference type="GO" id="GO:0006847">
    <property type="term" value="P:plasma membrane acetate transport"/>
    <property type="evidence" value="ECO:0007669"/>
    <property type="project" value="TreeGrafter"/>
</dbReference>
<dbReference type="AlphaFoldDB" id="A0A4Q2L8F5"/>
<feature type="transmembrane region" description="Helical" evidence="10">
    <location>
        <begin position="410"/>
        <end position="432"/>
    </location>
</feature>
<dbReference type="PROSITE" id="PS50283">
    <property type="entry name" value="NA_SOLUT_SYMP_3"/>
    <property type="match status" value="1"/>
</dbReference>
<proteinExistence type="inferred from homology"/>
<feature type="transmembrane region" description="Helical" evidence="10">
    <location>
        <begin position="355"/>
        <end position="375"/>
    </location>
</feature>
<feature type="transmembrane region" description="Helical" evidence="10">
    <location>
        <begin position="75"/>
        <end position="96"/>
    </location>
</feature>
<keyword evidence="8 10" id="KW-0472">Membrane</keyword>
<feature type="transmembrane region" description="Helical" evidence="10">
    <location>
        <begin position="153"/>
        <end position="171"/>
    </location>
</feature>
<sequence>MNPILAVAAIALVLVVTSLIGVYGLRISRTTSDFFVASRTVRPIWNASAISGEYLSAGTFLGLSGLVLLSGSDAFWFPIGYAAGYLLVLMFVAAPLRRSGAYTIPDFIHARLDSITARRITSALVLVIGWLYIVPQLHGAALAVNVVADIPPWVGAVVVAVVVSGSVAAGGMRSITFVQAFLFWLKLGALLVPVIFFVITLGGHEPRIDPELVFPAEHGPSGLDAYTTASLLLALLCGTIGLPHVLVRFYTSPTGSSARWTTVIVIAMISAFYMVSGTIGLVARATAPDLAKPGIADTVALLLPSRLIPGIAGELLTALVIAGALAAFLGTSSGLVVSLSSVVSQDLFHGTVRSFRWAAVVCAAVPLGFALATVPQGLVTSVANVFVFAASALSPVIVLGIWWRPLTARGAIAGMLVGSVLCAAALIASSVFGPQAGAAAALLAQPGAWTIPAAALTTIAVSLLDRRTPLNTDRMLSRLHTPELPRVSGSSSGS</sequence>
<dbReference type="EMBL" id="SDPN01000002">
    <property type="protein sequence ID" value="RXZ72883.1"/>
    <property type="molecule type" value="Genomic_DNA"/>
</dbReference>
<evidence type="ECO:0000256" key="5">
    <source>
        <dbReference type="ARBA" id="ARBA00022692"/>
    </source>
</evidence>
<comment type="similarity">
    <text evidence="2 9">Belongs to the sodium:solute symporter (SSF) (TC 2.A.21) family.</text>
</comment>
<evidence type="ECO:0000256" key="3">
    <source>
        <dbReference type="ARBA" id="ARBA00022448"/>
    </source>
</evidence>
<evidence type="ECO:0000256" key="7">
    <source>
        <dbReference type="ARBA" id="ARBA00022989"/>
    </source>
</evidence>
<evidence type="ECO:0000256" key="8">
    <source>
        <dbReference type="ARBA" id="ARBA00023136"/>
    </source>
</evidence>
<keyword evidence="3" id="KW-0813">Transport</keyword>
<feature type="transmembrane region" description="Helical" evidence="10">
    <location>
        <begin position="116"/>
        <end position="133"/>
    </location>
</feature>
<organism evidence="11 12">
    <name type="scientific">Agromyces albus</name>
    <dbReference type="NCBI Taxonomy" id="205332"/>
    <lineage>
        <taxon>Bacteria</taxon>
        <taxon>Bacillati</taxon>
        <taxon>Actinomycetota</taxon>
        <taxon>Actinomycetes</taxon>
        <taxon>Micrococcales</taxon>
        <taxon>Microbacteriaceae</taxon>
        <taxon>Agromyces</taxon>
    </lineage>
</organism>
<feature type="transmembrane region" description="Helical" evidence="10">
    <location>
        <begin position="381"/>
        <end position="403"/>
    </location>
</feature>
<keyword evidence="7 10" id="KW-1133">Transmembrane helix</keyword>
<evidence type="ECO:0000313" key="12">
    <source>
        <dbReference type="Proteomes" id="UP000293865"/>
    </source>
</evidence>
<keyword evidence="12" id="KW-1185">Reference proteome</keyword>
<dbReference type="Pfam" id="PF00474">
    <property type="entry name" value="SSF"/>
    <property type="match status" value="1"/>
</dbReference>
<evidence type="ECO:0000256" key="1">
    <source>
        <dbReference type="ARBA" id="ARBA00004651"/>
    </source>
</evidence>
<feature type="transmembrane region" description="Helical" evidence="10">
    <location>
        <begin position="315"/>
        <end position="343"/>
    </location>
</feature>
<dbReference type="CDD" id="cd11480">
    <property type="entry name" value="SLC5sbd_u4"/>
    <property type="match status" value="1"/>
</dbReference>
<evidence type="ECO:0000313" key="11">
    <source>
        <dbReference type="EMBL" id="RXZ72883.1"/>
    </source>
</evidence>
<keyword evidence="4" id="KW-1003">Cell membrane</keyword>
<dbReference type="PANTHER" id="PTHR48086:SF6">
    <property type="entry name" value="CATION_ACETATE SYMPORTER ACTP"/>
    <property type="match status" value="1"/>
</dbReference>
<evidence type="ECO:0000256" key="4">
    <source>
        <dbReference type="ARBA" id="ARBA00022475"/>
    </source>
</evidence>
<feature type="transmembrane region" description="Helical" evidence="10">
    <location>
        <begin position="438"/>
        <end position="464"/>
    </location>
</feature>
<gene>
    <name evidence="11" type="ORF">ESP51_01230</name>
</gene>
<evidence type="ECO:0000256" key="2">
    <source>
        <dbReference type="ARBA" id="ARBA00006434"/>
    </source>
</evidence>
<dbReference type="Gene3D" id="1.20.1730.10">
    <property type="entry name" value="Sodium/glucose cotransporter"/>
    <property type="match status" value="1"/>
</dbReference>
<protein>
    <submittedName>
        <fullName evidence="11">Cation acetate symporter</fullName>
    </submittedName>
</protein>
<dbReference type="RefSeq" id="WP_129519070.1">
    <property type="nucleotide sequence ID" value="NZ_SDPN01000002.1"/>
</dbReference>
<reference evidence="11 12" key="1">
    <citation type="submission" date="2019-01" db="EMBL/GenBank/DDBJ databases">
        <title>Agromyces.</title>
        <authorList>
            <person name="Li J."/>
        </authorList>
    </citation>
    <scope>NUCLEOTIDE SEQUENCE [LARGE SCALE GENOMIC DNA]</scope>
    <source>
        <strain evidence="11 12">DSM 15934</strain>
    </source>
</reference>
<feature type="transmembrane region" description="Helical" evidence="10">
    <location>
        <begin position="6"/>
        <end position="25"/>
    </location>
</feature>
<dbReference type="GO" id="GO:0015293">
    <property type="term" value="F:symporter activity"/>
    <property type="evidence" value="ECO:0007669"/>
    <property type="project" value="UniProtKB-KW"/>
</dbReference>
<dbReference type="GO" id="GO:0015123">
    <property type="term" value="F:acetate transmembrane transporter activity"/>
    <property type="evidence" value="ECO:0007669"/>
    <property type="project" value="TreeGrafter"/>
</dbReference>
<dbReference type="InterPro" id="IPR001734">
    <property type="entry name" value="Na/solute_symporter"/>
</dbReference>
<keyword evidence="6" id="KW-0769">Symport</keyword>
<dbReference type="OrthoDB" id="9764416at2"/>